<dbReference type="GO" id="GO:0008703">
    <property type="term" value="F:5-amino-6-(5-phosphoribosylamino)uracil reductase activity"/>
    <property type="evidence" value="ECO:0007669"/>
    <property type="project" value="InterPro"/>
</dbReference>
<evidence type="ECO:0000313" key="6">
    <source>
        <dbReference type="Proteomes" id="UP000622533"/>
    </source>
</evidence>
<dbReference type="Gene3D" id="3.40.430.10">
    <property type="entry name" value="Dihydrofolate Reductase, subunit A"/>
    <property type="match status" value="1"/>
</dbReference>
<comment type="pathway">
    <text evidence="1">Cofactor biosynthesis; riboflavin biosynthesis.</text>
</comment>
<protein>
    <submittedName>
        <fullName evidence="5">RibD family protein</fullName>
    </submittedName>
</protein>
<dbReference type="Proteomes" id="UP000622533">
    <property type="component" value="Unassembled WGS sequence"/>
</dbReference>
<keyword evidence="3" id="KW-0560">Oxidoreductase</keyword>
<dbReference type="GO" id="GO:0009231">
    <property type="term" value="P:riboflavin biosynthetic process"/>
    <property type="evidence" value="ECO:0007669"/>
    <property type="project" value="InterPro"/>
</dbReference>
<dbReference type="AlphaFoldDB" id="A0A8J7AF99"/>
<dbReference type="PANTHER" id="PTHR38011">
    <property type="entry name" value="DIHYDROFOLATE REDUCTASE FAMILY PROTEIN (AFU_ORTHOLOGUE AFUA_8G06820)"/>
    <property type="match status" value="1"/>
</dbReference>
<dbReference type="SUPFAM" id="SSF53597">
    <property type="entry name" value="Dihydrofolate reductase-like"/>
    <property type="match status" value="1"/>
</dbReference>
<dbReference type="Pfam" id="PF01872">
    <property type="entry name" value="RibD_C"/>
    <property type="match status" value="1"/>
</dbReference>
<dbReference type="RefSeq" id="WP_190882168.1">
    <property type="nucleotide sequence ID" value="NZ_JADEXS020000001.1"/>
</dbReference>
<dbReference type="PANTHER" id="PTHR38011:SF7">
    <property type="entry name" value="2,5-DIAMINO-6-RIBOSYLAMINO-4(3H)-PYRIMIDINONE 5'-PHOSPHATE REDUCTASE"/>
    <property type="match status" value="1"/>
</dbReference>
<keyword evidence="6" id="KW-1185">Reference proteome</keyword>
<evidence type="ECO:0000313" key="5">
    <source>
        <dbReference type="EMBL" id="MBE9025843.1"/>
    </source>
</evidence>
<name>A0A8J7AF99_DESMC</name>
<evidence type="ECO:0000259" key="4">
    <source>
        <dbReference type="Pfam" id="PF01872"/>
    </source>
</evidence>
<evidence type="ECO:0000256" key="2">
    <source>
        <dbReference type="ARBA" id="ARBA00022857"/>
    </source>
</evidence>
<dbReference type="InterPro" id="IPR050765">
    <property type="entry name" value="Riboflavin_Biosynth_HTPR"/>
</dbReference>
<dbReference type="InterPro" id="IPR002734">
    <property type="entry name" value="RibDG_C"/>
</dbReference>
<gene>
    <name evidence="5" type="ORF">IQ276_26525</name>
</gene>
<dbReference type="EMBL" id="JADEXS010000490">
    <property type="protein sequence ID" value="MBE9025843.1"/>
    <property type="molecule type" value="Genomic_DNA"/>
</dbReference>
<reference evidence="5" key="1">
    <citation type="submission" date="2020-10" db="EMBL/GenBank/DDBJ databases">
        <authorList>
            <person name="Castelo-Branco R."/>
            <person name="Eusebio N."/>
            <person name="Adriana R."/>
            <person name="Vieira A."/>
            <person name="Brugerolle De Fraissinette N."/>
            <person name="Rezende De Castro R."/>
            <person name="Schneider M.P."/>
            <person name="Vasconcelos V."/>
            <person name="Leao P.N."/>
        </authorList>
    </citation>
    <scope>NUCLEOTIDE SEQUENCE</scope>
    <source>
        <strain evidence="5">LEGE 12446</strain>
    </source>
</reference>
<feature type="domain" description="Bacterial bifunctional deaminase-reductase C-terminal" evidence="4">
    <location>
        <begin position="6"/>
        <end position="265"/>
    </location>
</feature>
<comment type="caution">
    <text evidence="5">The sequence shown here is derived from an EMBL/GenBank/DDBJ whole genome shotgun (WGS) entry which is preliminary data.</text>
</comment>
<accession>A0A8J7AF99</accession>
<keyword evidence="2" id="KW-0521">NADP</keyword>
<evidence type="ECO:0000256" key="1">
    <source>
        <dbReference type="ARBA" id="ARBA00005104"/>
    </source>
</evidence>
<dbReference type="InterPro" id="IPR024072">
    <property type="entry name" value="DHFR-like_dom_sf"/>
</dbReference>
<sequence length="273" mass="30075">MLQHRPHTTVVLAMSADGKIGDFRRSPARFGSRADKAHLENQIAASDAVLFGAGTLAAYGTTLTVSDPTLLQRRAQGAKPPQPVHIVITQSGNLNPEIHFFKQPVERWLLTTTAGAVSWNKRQKSLLRHLPQQDKAQHSAGSPEVWQLQQLSEPEQTSDSQTSAQEFTPEFKQIMVFETRTGEIDILAALKHLATLHITRLAILGGGQLVASLLELDLIDELWLTVCPLILGGTTAPTPVDGQGFLSHLAPKLQLLEVNTVEQEVFLHYRLQR</sequence>
<evidence type="ECO:0000256" key="3">
    <source>
        <dbReference type="ARBA" id="ARBA00023002"/>
    </source>
</evidence>
<organism evidence="5 6">
    <name type="scientific">Desmonostoc muscorum LEGE 12446</name>
    <dbReference type="NCBI Taxonomy" id="1828758"/>
    <lineage>
        <taxon>Bacteria</taxon>
        <taxon>Bacillati</taxon>
        <taxon>Cyanobacteriota</taxon>
        <taxon>Cyanophyceae</taxon>
        <taxon>Nostocales</taxon>
        <taxon>Nostocaceae</taxon>
        <taxon>Desmonostoc</taxon>
    </lineage>
</organism>
<proteinExistence type="predicted"/>